<keyword evidence="4" id="KW-1185">Reference proteome</keyword>
<sequence length="582" mass="64257">MSSSAPTRGLLFVTMQPKETLSDELFHDWYNNEHGPNRTRLPFIPNGFRYRATDLGGTINGTQVKPEYLAIYDISDMQQLMEEPYQYLRAPPGKTQREIDVMAQIWIDRMLFDFLGEKINEKTFVKLESPEHFEDNVKGNGLTTCRFQLDAGQVSQVESWIKESVIPVAETVPGWRRISWFKNSYLEPRKDGKVEIVVVFEFAPSTEPKSLAIYDSPPVEVSDSKSRTYELFYTFGGAARHLAIVAPWTHPDGVTKTIPHVSPAGSAVESTVTTRDGAVLPFRLEGNAADNSPVVVLVNSVLVTWNIWDNFIKHFFSKPENHKYRIIRFLSRGRTFQSGTTSPVTVDLLASDIIQLLDSLRIPQAAALVGVSLGGATTLATALTYPSRIQSFVSCDTSAKSPAGNKDAWGQRIAVAEKEGKTLRLASAFGDESSSADAQPVVGEELAEMTVRRWFVPESYNDPSIAPEIEKVKQMVSTNSLAEFSRGVEALFDYDYTDLLPNYKGKGAFLVGAGDGVLPKGMEKLSKELGSAEGRSAELEVVDAAGHLPMVEKPADVAAFDILGDFGKYEQPSSVIMDSTRT</sequence>
<gene>
    <name evidence="3" type="ORF">LTR69_011098</name>
</gene>
<evidence type="ECO:0000259" key="2">
    <source>
        <dbReference type="Pfam" id="PF00561"/>
    </source>
</evidence>
<evidence type="ECO:0000256" key="1">
    <source>
        <dbReference type="ARBA" id="ARBA00008645"/>
    </source>
</evidence>
<dbReference type="SUPFAM" id="SSF53474">
    <property type="entry name" value="alpha/beta-Hydrolases"/>
    <property type="match status" value="1"/>
</dbReference>
<dbReference type="Gene3D" id="3.40.50.1820">
    <property type="entry name" value="alpha/beta hydrolase"/>
    <property type="match status" value="1"/>
</dbReference>
<dbReference type="PANTHER" id="PTHR43039">
    <property type="entry name" value="ESTERASE-RELATED"/>
    <property type="match status" value="1"/>
</dbReference>
<comment type="caution">
    <text evidence="3">The sequence shown here is derived from an EMBL/GenBank/DDBJ whole genome shotgun (WGS) entry which is preliminary data.</text>
</comment>
<dbReference type="InterPro" id="IPR029058">
    <property type="entry name" value="AB_hydrolase_fold"/>
</dbReference>
<proteinExistence type="inferred from homology"/>
<organism evidence="3 4">
    <name type="scientific">Exophiala sideris</name>
    <dbReference type="NCBI Taxonomy" id="1016849"/>
    <lineage>
        <taxon>Eukaryota</taxon>
        <taxon>Fungi</taxon>
        <taxon>Dikarya</taxon>
        <taxon>Ascomycota</taxon>
        <taxon>Pezizomycotina</taxon>
        <taxon>Eurotiomycetes</taxon>
        <taxon>Chaetothyriomycetidae</taxon>
        <taxon>Chaetothyriales</taxon>
        <taxon>Herpotrichiellaceae</taxon>
        <taxon>Exophiala</taxon>
    </lineage>
</organism>
<dbReference type="EMBL" id="JAVRRF010000046">
    <property type="protein sequence ID" value="KAK5049223.1"/>
    <property type="molecule type" value="Genomic_DNA"/>
</dbReference>
<dbReference type="Pfam" id="PF00561">
    <property type="entry name" value="Abhydrolase_1"/>
    <property type="match status" value="1"/>
</dbReference>
<accession>A0ABR0IV71</accession>
<evidence type="ECO:0000313" key="3">
    <source>
        <dbReference type="EMBL" id="KAK5049223.1"/>
    </source>
</evidence>
<evidence type="ECO:0000313" key="4">
    <source>
        <dbReference type="Proteomes" id="UP001345691"/>
    </source>
</evidence>
<dbReference type="Proteomes" id="UP001345691">
    <property type="component" value="Unassembled WGS sequence"/>
</dbReference>
<name>A0ABR0IV71_9EURO</name>
<comment type="similarity">
    <text evidence="1">Belongs to the AB hydrolase superfamily.</text>
</comment>
<protein>
    <recommendedName>
        <fullName evidence="2">AB hydrolase-1 domain-containing protein</fullName>
    </recommendedName>
</protein>
<dbReference type="InterPro" id="IPR000073">
    <property type="entry name" value="AB_hydrolase_1"/>
</dbReference>
<feature type="domain" description="AB hydrolase-1" evidence="2">
    <location>
        <begin position="293"/>
        <end position="554"/>
    </location>
</feature>
<reference evidence="3 4" key="1">
    <citation type="submission" date="2023-08" db="EMBL/GenBank/DDBJ databases">
        <title>Black Yeasts Isolated from many extreme environments.</title>
        <authorList>
            <person name="Coleine C."/>
            <person name="Stajich J.E."/>
            <person name="Selbmann L."/>
        </authorList>
    </citation>
    <scope>NUCLEOTIDE SEQUENCE [LARGE SCALE GENOMIC DNA]</scope>
    <source>
        <strain evidence="3 4">CCFEE 6328</strain>
    </source>
</reference>